<dbReference type="InterPro" id="IPR013785">
    <property type="entry name" value="Aldolase_TIM"/>
</dbReference>
<evidence type="ECO:0000256" key="4">
    <source>
        <dbReference type="ARBA" id="ARBA00023014"/>
    </source>
</evidence>
<keyword evidence="1" id="KW-0949">S-adenosyl-L-methionine</keyword>
<evidence type="ECO:0000256" key="1">
    <source>
        <dbReference type="ARBA" id="ARBA00022691"/>
    </source>
</evidence>
<sequence length="304" mass="34487">MKYSYMLKQCVLCHRNCKVNRLNNELGFCNASDKVKIARAALHFWEEPPISGKNGSGTVFFSNCNFSCVFCQNHDISQEHKGIDISITRLADIFLELQEKGAHNINLVTPTHYVPQIIEALEISKSKGLVIPILYNTNSYDSLETIKSLNGYVDVYLPDFKYFNDKYSIKYSNAKEYASNALSIIDEMIKQVGKTKIDSNGNIIKGVIIRHLLLPGLLFDSKKIVDLLFNRYGDSVYISLMNQYTPMFNACNYPEINRPLNPKHYDSLIQYSLDIGLKNGFIQDDGTNNVGFIPSFNFEGVLNS</sequence>
<keyword evidence="7" id="KW-1185">Reference proteome</keyword>
<accession>A0ABS7AQX1</accession>
<evidence type="ECO:0000256" key="3">
    <source>
        <dbReference type="ARBA" id="ARBA00023004"/>
    </source>
</evidence>
<dbReference type="InterPro" id="IPR007197">
    <property type="entry name" value="rSAM"/>
</dbReference>
<dbReference type="PANTHER" id="PTHR43075">
    <property type="entry name" value="FORMATE LYASE ACTIVATING ENZYME, PUTATIVE (AFU_ORTHOLOGUE AFUA_2G15630)-RELATED"/>
    <property type="match status" value="1"/>
</dbReference>
<dbReference type="Gene3D" id="3.20.20.70">
    <property type="entry name" value="Aldolase class I"/>
    <property type="match status" value="1"/>
</dbReference>
<protein>
    <submittedName>
        <fullName evidence="6">Radical SAM protein</fullName>
    </submittedName>
</protein>
<dbReference type="Pfam" id="PF04055">
    <property type="entry name" value="Radical_SAM"/>
    <property type="match status" value="1"/>
</dbReference>
<dbReference type="Proteomes" id="UP001519921">
    <property type="component" value="Unassembled WGS sequence"/>
</dbReference>
<dbReference type="RefSeq" id="WP_219780540.1">
    <property type="nucleotide sequence ID" value="NZ_JAHXPT010000011.1"/>
</dbReference>
<reference evidence="6 7" key="1">
    <citation type="submission" date="2021-07" db="EMBL/GenBank/DDBJ databases">
        <title>Clostridium weizhouense sp. nov., an anaerobic bacterium isolated from activated sludge of Petroleum wastewater.</title>
        <authorList>
            <person name="Li Q."/>
        </authorList>
    </citation>
    <scope>NUCLEOTIDE SEQUENCE [LARGE SCALE GENOMIC DNA]</scope>
    <source>
        <strain evidence="6 7">YB-6</strain>
    </source>
</reference>
<proteinExistence type="predicted"/>
<dbReference type="SFLD" id="SFLDS00029">
    <property type="entry name" value="Radical_SAM"/>
    <property type="match status" value="1"/>
</dbReference>
<name>A0ABS7AQX1_9CLOT</name>
<dbReference type="SUPFAM" id="SSF102114">
    <property type="entry name" value="Radical SAM enzymes"/>
    <property type="match status" value="1"/>
</dbReference>
<evidence type="ECO:0000313" key="6">
    <source>
        <dbReference type="EMBL" id="MBW6411077.1"/>
    </source>
</evidence>
<keyword evidence="3" id="KW-0408">Iron</keyword>
<evidence type="ECO:0000313" key="7">
    <source>
        <dbReference type="Proteomes" id="UP001519921"/>
    </source>
</evidence>
<dbReference type="CDD" id="cd01335">
    <property type="entry name" value="Radical_SAM"/>
    <property type="match status" value="1"/>
</dbReference>
<dbReference type="InterPro" id="IPR058240">
    <property type="entry name" value="rSAM_sf"/>
</dbReference>
<keyword evidence="4" id="KW-0411">Iron-sulfur</keyword>
<organism evidence="6 7">
    <name type="scientific">Clostridium weizhouense</name>
    <dbReference type="NCBI Taxonomy" id="2859781"/>
    <lineage>
        <taxon>Bacteria</taxon>
        <taxon>Bacillati</taxon>
        <taxon>Bacillota</taxon>
        <taxon>Clostridia</taxon>
        <taxon>Eubacteriales</taxon>
        <taxon>Clostridiaceae</taxon>
        <taxon>Clostridium</taxon>
    </lineage>
</organism>
<dbReference type="PANTHER" id="PTHR43075:SF1">
    <property type="entry name" value="FORMATE LYASE ACTIVATING ENZYME, PUTATIVE (AFU_ORTHOLOGUE AFUA_2G15630)-RELATED"/>
    <property type="match status" value="1"/>
</dbReference>
<dbReference type="PIRSF" id="PIRSF004869">
    <property type="entry name" value="PflX_prd"/>
    <property type="match status" value="1"/>
</dbReference>
<dbReference type="InterPro" id="IPR016431">
    <property type="entry name" value="Pyrv-formate_lyase-activ_prd"/>
</dbReference>
<gene>
    <name evidence="6" type="ORF">KYD98_13345</name>
</gene>
<keyword evidence="2" id="KW-0479">Metal-binding</keyword>
<dbReference type="SFLD" id="SFLDG01099">
    <property type="entry name" value="Uncharacterised_Radical_SAM_Su"/>
    <property type="match status" value="1"/>
</dbReference>
<evidence type="ECO:0000259" key="5">
    <source>
        <dbReference type="Pfam" id="PF04055"/>
    </source>
</evidence>
<dbReference type="EMBL" id="JAHXPT010000011">
    <property type="protein sequence ID" value="MBW6411077.1"/>
    <property type="molecule type" value="Genomic_DNA"/>
</dbReference>
<evidence type="ECO:0000256" key="2">
    <source>
        <dbReference type="ARBA" id="ARBA00022723"/>
    </source>
</evidence>
<dbReference type="InterPro" id="IPR040085">
    <property type="entry name" value="MJ0674-like"/>
</dbReference>
<feature type="domain" description="Radical SAM core" evidence="5">
    <location>
        <begin position="59"/>
        <end position="190"/>
    </location>
</feature>
<comment type="caution">
    <text evidence="6">The sequence shown here is derived from an EMBL/GenBank/DDBJ whole genome shotgun (WGS) entry which is preliminary data.</text>
</comment>